<dbReference type="EMBL" id="JBHMBS010000006">
    <property type="protein sequence ID" value="MFB9676805.1"/>
    <property type="molecule type" value="Genomic_DNA"/>
</dbReference>
<dbReference type="InterPro" id="IPR050471">
    <property type="entry name" value="AB_hydrolase"/>
</dbReference>
<reference evidence="2 3" key="1">
    <citation type="submission" date="2024-09" db="EMBL/GenBank/DDBJ databases">
        <authorList>
            <person name="Sun Q."/>
            <person name="Mori K."/>
        </authorList>
    </citation>
    <scope>NUCLEOTIDE SEQUENCE [LARGE SCALE GENOMIC DNA]</scope>
    <source>
        <strain evidence="2 3">JCM 3028</strain>
    </source>
</reference>
<dbReference type="InterPro" id="IPR029058">
    <property type="entry name" value="AB_hydrolase_fold"/>
</dbReference>
<dbReference type="SUPFAM" id="SSF53474">
    <property type="entry name" value="alpha/beta-Hydrolases"/>
    <property type="match status" value="1"/>
</dbReference>
<dbReference type="PRINTS" id="PR00111">
    <property type="entry name" value="ABHYDROLASE"/>
</dbReference>
<evidence type="ECO:0000259" key="1">
    <source>
        <dbReference type="Pfam" id="PF00561"/>
    </source>
</evidence>
<dbReference type="Gene3D" id="3.40.50.1820">
    <property type="entry name" value="alpha/beta hydrolase"/>
    <property type="match status" value="1"/>
</dbReference>
<feature type="domain" description="AB hydrolase-1" evidence="1">
    <location>
        <begin position="25"/>
        <end position="244"/>
    </location>
</feature>
<accession>A0ABV5TCH8</accession>
<dbReference type="PANTHER" id="PTHR43433">
    <property type="entry name" value="HYDROLASE, ALPHA/BETA FOLD FAMILY PROTEIN"/>
    <property type="match status" value="1"/>
</dbReference>
<dbReference type="InterPro" id="IPR000073">
    <property type="entry name" value="AB_hydrolase_1"/>
</dbReference>
<dbReference type="RefSeq" id="WP_344747497.1">
    <property type="nucleotide sequence ID" value="NZ_BAAAWW010000130.1"/>
</dbReference>
<protein>
    <submittedName>
        <fullName evidence="2">Alpha/beta fold hydrolase</fullName>
    </submittedName>
</protein>
<dbReference type="Pfam" id="PF00561">
    <property type="entry name" value="Abhydrolase_1"/>
    <property type="match status" value="1"/>
</dbReference>
<sequence length="266" mass="28161">MTGGEGAVTVTNGGRTSFRIDGAGPPVVLVHGLQIGQDLFDAFRRYLIDTFTVVTYDQRDRGASVFAPEPYTIDDLADDLAALISALGFDQAHVLGTSYGGMIAQAFALRHPDRLDRLILGSTNRFPFDPARLPDGVRALLGALETGDHARARALLAQMAPAVGRAAARPRDSEGETPESASEQLVRRFAATRGFDTRGLLGSVTSPTLVVHGRRDATIRVADVLAMADEIPGASVLQLADAGHAWENERPESAAALIAAFLTGSD</sequence>
<keyword evidence="2" id="KW-0378">Hydrolase</keyword>
<dbReference type="Proteomes" id="UP001589610">
    <property type="component" value="Unassembled WGS sequence"/>
</dbReference>
<dbReference type="GO" id="GO:0016787">
    <property type="term" value="F:hydrolase activity"/>
    <property type="evidence" value="ECO:0007669"/>
    <property type="project" value="UniProtKB-KW"/>
</dbReference>
<proteinExistence type="predicted"/>
<evidence type="ECO:0000313" key="2">
    <source>
        <dbReference type="EMBL" id="MFB9676805.1"/>
    </source>
</evidence>
<comment type="caution">
    <text evidence="2">The sequence shown here is derived from an EMBL/GenBank/DDBJ whole genome shotgun (WGS) entry which is preliminary data.</text>
</comment>
<dbReference type="PANTHER" id="PTHR43433:SF5">
    <property type="entry name" value="AB HYDROLASE-1 DOMAIN-CONTAINING PROTEIN"/>
    <property type="match status" value="1"/>
</dbReference>
<keyword evidence="3" id="KW-1185">Reference proteome</keyword>
<name>A0ABV5TCH8_9ACTN</name>
<evidence type="ECO:0000313" key="3">
    <source>
        <dbReference type="Proteomes" id="UP001589610"/>
    </source>
</evidence>
<gene>
    <name evidence="2" type="ORF">ACFFRH_15075</name>
</gene>
<organism evidence="2 3">
    <name type="scientific">Streptosporangium vulgare</name>
    <dbReference type="NCBI Taxonomy" id="46190"/>
    <lineage>
        <taxon>Bacteria</taxon>
        <taxon>Bacillati</taxon>
        <taxon>Actinomycetota</taxon>
        <taxon>Actinomycetes</taxon>
        <taxon>Streptosporangiales</taxon>
        <taxon>Streptosporangiaceae</taxon>
        <taxon>Streptosporangium</taxon>
    </lineage>
</organism>